<dbReference type="AlphaFoldDB" id="A0AAP0FGI1"/>
<dbReference type="Proteomes" id="UP001420932">
    <property type="component" value="Unassembled WGS sequence"/>
</dbReference>
<evidence type="ECO:0000256" key="3">
    <source>
        <dbReference type="ARBA" id="ARBA00022692"/>
    </source>
</evidence>
<evidence type="ECO:0000256" key="6">
    <source>
        <dbReference type="SAM" id="Phobius"/>
    </source>
</evidence>
<dbReference type="Pfam" id="PF00854">
    <property type="entry name" value="PTR2"/>
    <property type="match status" value="1"/>
</dbReference>
<evidence type="ECO:0000256" key="4">
    <source>
        <dbReference type="ARBA" id="ARBA00022989"/>
    </source>
</evidence>
<keyword evidence="4 6" id="KW-1133">Transmembrane helix</keyword>
<organism evidence="7 8">
    <name type="scientific">Stephania yunnanensis</name>
    <dbReference type="NCBI Taxonomy" id="152371"/>
    <lineage>
        <taxon>Eukaryota</taxon>
        <taxon>Viridiplantae</taxon>
        <taxon>Streptophyta</taxon>
        <taxon>Embryophyta</taxon>
        <taxon>Tracheophyta</taxon>
        <taxon>Spermatophyta</taxon>
        <taxon>Magnoliopsida</taxon>
        <taxon>Ranunculales</taxon>
        <taxon>Menispermaceae</taxon>
        <taxon>Menispermoideae</taxon>
        <taxon>Cissampelideae</taxon>
        <taxon>Stephania</taxon>
    </lineage>
</organism>
<accession>A0AAP0FGI1</accession>
<dbReference type="PANTHER" id="PTHR11654">
    <property type="entry name" value="OLIGOPEPTIDE TRANSPORTER-RELATED"/>
    <property type="match status" value="1"/>
</dbReference>
<comment type="subcellular location">
    <subcellularLocation>
        <location evidence="1">Membrane</location>
        <topology evidence="1">Multi-pass membrane protein</topology>
    </subcellularLocation>
</comment>
<name>A0AAP0FGI1_9MAGN</name>
<evidence type="ECO:0000256" key="2">
    <source>
        <dbReference type="ARBA" id="ARBA00005982"/>
    </source>
</evidence>
<evidence type="ECO:0000313" key="8">
    <source>
        <dbReference type="Proteomes" id="UP001420932"/>
    </source>
</evidence>
<comment type="similarity">
    <text evidence="2">Belongs to the major facilitator superfamily. Proton-dependent oligopeptide transporter (POT/PTR) (TC 2.A.17) family.</text>
</comment>
<feature type="transmembrane region" description="Helical" evidence="6">
    <location>
        <begin position="79"/>
        <end position="100"/>
    </location>
</feature>
<dbReference type="EMBL" id="JBBNAF010000010">
    <property type="protein sequence ID" value="KAK9107027.1"/>
    <property type="molecule type" value="Genomic_DNA"/>
</dbReference>
<proteinExistence type="inferred from homology"/>
<dbReference type="GO" id="GO:0022857">
    <property type="term" value="F:transmembrane transporter activity"/>
    <property type="evidence" value="ECO:0007669"/>
    <property type="project" value="InterPro"/>
</dbReference>
<dbReference type="Gene3D" id="1.20.1250.20">
    <property type="entry name" value="MFS general substrate transporter like domains"/>
    <property type="match status" value="1"/>
</dbReference>
<evidence type="ECO:0000256" key="5">
    <source>
        <dbReference type="ARBA" id="ARBA00023136"/>
    </source>
</evidence>
<evidence type="ECO:0000256" key="1">
    <source>
        <dbReference type="ARBA" id="ARBA00004141"/>
    </source>
</evidence>
<reference evidence="7 8" key="1">
    <citation type="submission" date="2024-01" db="EMBL/GenBank/DDBJ databases">
        <title>Genome assemblies of Stephania.</title>
        <authorList>
            <person name="Yang L."/>
        </authorList>
    </citation>
    <scope>NUCLEOTIDE SEQUENCE [LARGE SCALE GENOMIC DNA]</scope>
    <source>
        <strain evidence="7">YNDBR</strain>
        <tissue evidence="7">Leaf</tissue>
    </source>
</reference>
<feature type="transmembrane region" description="Helical" evidence="6">
    <location>
        <begin position="41"/>
        <end position="59"/>
    </location>
</feature>
<dbReference type="GO" id="GO:0016020">
    <property type="term" value="C:membrane"/>
    <property type="evidence" value="ECO:0007669"/>
    <property type="project" value="UniProtKB-SubCell"/>
</dbReference>
<dbReference type="InterPro" id="IPR000109">
    <property type="entry name" value="POT_fam"/>
</dbReference>
<sequence length="116" mass="13474">MVFRFLDKATVVMDGEVDLGGKRRKKWRLCSVQQVEENKRLLRIVTIWIFGITTHVIMTQPTFGSSQIEKMDKHLGSKFQIPECYIDVFVSITILCICIYERIIVTKHEEGVTIIL</sequence>
<evidence type="ECO:0000313" key="7">
    <source>
        <dbReference type="EMBL" id="KAK9107027.1"/>
    </source>
</evidence>
<keyword evidence="3 6" id="KW-0812">Transmembrane</keyword>
<gene>
    <name evidence="7" type="ORF">Syun_023038</name>
</gene>
<dbReference type="InterPro" id="IPR036259">
    <property type="entry name" value="MFS_trans_sf"/>
</dbReference>
<protein>
    <submittedName>
        <fullName evidence="7">Uncharacterized protein</fullName>
    </submittedName>
</protein>
<keyword evidence="5 6" id="KW-0472">Membrane</keyword>
<keyword evidence="8" id="KW-1185">Reference proteome</keyword>
<comment type="caution">
    <text evidence="7">The sequence shown here is derived from an EMBL/GenBank/DDBJ whole genome shotgun (WGS) entry which is preliminary data.</text>
</comment>